<dbReference type="SUPFAM" id="SSF53474">
    <property type="entry name" value="alpha/beta-Hydrolases"/>
    <property type="match status" value="1"/>
</dbReference>
<dbReference type="AlphaFoldDB" id="A0A5B8V621"/>
<dbReference type="RefSeq" id="WP_147188093.1">
    <property type="nucleotide sequence ID" value="NZ_CP042435.1"/>
</dbReference>
<dbReference type="OrthoDB" id="659408at2"/>
<dbReference type="KEGG" id="pgin:FRZ67_02845"/>
<keyword evidence="1" id="KW-0378">Hydrolase</keyword>
<dbReference type="Gene3D" id="3.40.50.1820">
    <property type="entry name" value="alpha/beta hydrolase"/>
    <property type="match status" value="1"/>
</dbReference>
<dbReference type="InterPro" id="IPR029058">
    <property type="entry name" value="AB_hydrolase_fold"/>
</dbReference>
<evidence type="ECO:0000313" key="2">
    <source>
        <dbReference type="Proteomes" id="UP000321533"/>
    </source>
</evidence>
<sequence>MKVYFLSGLGADKTVFQFLDLDFCEPVFIEWIAPHKNESLPNYALRLTKHYHIPVNAIIIGLSFGGMLATEIAKKHSNIKAVLISSAKTKYELPPFYRMGKYLSMHKWTPASLQRWFMLNIKYLFGLKDPLHIKVYEELINNADTDFNKWAITALLNWNNEIVPANVTHIHGTDDKILPYKYVECDKTIKQGGHLMVMEQSAIISAMIKEIFMQEKVLSSSANQSAPLNQV</sequence>
<proteinExistence type="predicted"/>
<dbReference type="GO" id="GO:0016787">
    <property type="term" value="F:hydrolase activity"/>
    <property type="evidence" value="ECO:0007669"/>
    <property type="project" value="UniProtKB-KW"/>
</dbReference>
<evidence type="ECO:0000313" key="1">
    <source>
        <dbReference type="EMBL" id="QEC66293.1"/>
    </source>
</evidence>
<dbReference type="EMBL" id="CP042435">
    <property type="protein sequence ID" value="QEC66293.1"/>
    <property type="molecule type" value="Genomic_DNA"/>
</dbReference>
<keyword evidence="2" id="KW-1185">Reference proteome</keyword>
<accession>A0A5B8V621</accession>
<dbReference type="Proteomes" id="UP000321533">
    <property type="component" value="Chromosome"/>
</dbReference>
<organism evidence="1 2">
    <name type="scientific">Panacibacter ginsenosidivorans</name>
    <dbReference type="NCBI Taxonomy" id="1813871"/>
    <lineage>
        <taxon>Bacteria</taxon>
        <taxon>Pseudomonadati</taxon>
        <taxon>Bacteroidota</taxon>
        <taxon>Chitinophagia</taxon>
        <taxon>Chitinophagales</taxon>
        <taxon>Chitinophagaceae</taxon>
        <taxon>Panacibacter</taxon>
    </lineage>
</organism>
<protein>
    <submittedName>
        <fullName evidence="1">Alpha/beta hydrolase</fullName>
    </submittedName>
</protein>
<reference evidence="1 2" key="1">
    <citation type="journal article" date="2016" name="Int. J. Syst. Evol. Microbiol.">
        <title>Panacibacter ginsenosidivorans gen. nov., sp. nov., with ginsenoside converting activity isolated from soil of a ginseng field.</title>
        <authorList>
            <person name="Siddiqi M.Z."/>
            <person name="Muhammad Shafi S."/>
            <person name="Choi K.D."/>
            <person name="Im W.T."/>
        </authorList>
    </citation>
    <scope>NUCLEOTIDE SEQUENCE [LARGE SCALE GENOMIC DNA]</scope>
    <source>
        <strain evidence="1 2">Gsoil1550</strain>
    </source>
</reference>
<gene>
    <name evidence="1" type="ORF">FRZ67_02845</name>
</gene>
<name>A0A5B8V621_9BACT</name>